<organism evidence="3 4">
    <name type="scientific">Niastella vici</name>
    <dbReference type="NCBI Taxonomy" id="1703345"/>
    <lineage>
        <taxon>Bacteria</taxon>
        <taxon>Pseudomonadati</taxon>
        <taxon>Bacteroidota</taxon>
        <taxon>Chitinophagia</taxon>
        <taxon>Chitinophagales</taxon>
        <taxon>Chitinophagaceae</taxon>
        <taxon>Niastella</taxon>
    </lineage>
</organism>
<feature type="transmembrane region" description="Helical" evidence="1">
    <location>
        <begin position="115"/>
        <end position="135"/>
    </location>
</feature>
<dbReference type="STRING" id="1703345.A3860_28045"/>
<dbReference type="RefSeq" id="WP_081149012.1">
    <property type="nucleotide sequence ID" value="NZ_LVYD01000050.1"/>
</dbReference>
<dbReference type="EMBL" id="LVYD01000050">
    <property type="protein sequence ID" value="OQP62545.1"/>
    <property type="molecule type" value="Genomic_DNA"/>
</dbReference>
<proteinExistence type="predicted"/>
<protein>
    <submittedName>
        <fullName evidence="3">Uncharacterized protein</fullName>
    </submittedName>
</protein>
<keyword evidence="1" id="KW-0472">Membrane</keyword>
<keyword evidence="4" id="KW-1185">Reference proteome</keyword>
<dbReference type="OrthoDB" id="1454074at2"/>
<accession>A0A1V9FW23</accession>
<feature type="chain" id="PRO_5013252342" evidence="2">
    <location>
        <begin position="21"/>
        <end position="188"/>
    </location>
</feature>
<evidence type="ECO:0000313" key="4">
    <source>
        <dbReference type="Proteomes" id="UP000192796"/>
    </source>
</evidence>
<evidence type="ECO:0000256" key="1">
    <source>
        <dbReference type="SAM" id="Phobius"/>
    </source>
</evidence>
<evidence type="ECO:0000313" key="3">
    <source>
        <dbReference type="EMBL" id="OQP62545.1"/>
    </source>
</evidence>
<name>A0A1V9FW23_9BACT</name>
<dbReference type="Proteomes" id="UP000192796">
    <property type="component" value="Unassembled WGS sequence"/>
</dbReference>
<comment type="caution">
    <text evidence="3">The sequence shown here is derived from an EMBL/GenBank/DDBJ whole genome shotgun (WGS) entry which is preliminary data.</text>
</comment>
<dbReference type="AlphaFoldDB" id="A0A1V9FW23"/>
<reference evidence="3 4" key="1">
    <citation type="submission" date="2016-03" db="EMBL/GenBank/DDBJ databases">
        <title>Niastella vici sp. nov., isolated from farmland soil.</title>
        <authorList>
            <person name="Chen L."/>
            <person name="Wang D."/>
            <person name="Yang S."/>
            <person name="Wang G."/>
        </authorList>
    </citation>
    <scope>NUCLEOTIDE SEQUENCE [LARGE SCALE GENOMIC DNA]</scope>
    <source>
        <strain evidence="3 4">DJ57</strain>
    </source>
</reference>
<gene>
    <name evidence="3" type="ORF">A3860_28045</name>
</gene>
<feature type="transmembrane region" description="Helical" evidence="1">
    <location>
        <begin position="53"/>
        <end position="73"/>
    </location>
</feature>
<keyword evidence="1" id="KW-0812">Transmembrane</keyword>
<evidence type="ECO:0000256" key="2">
    <source>
        <dbReference type="SAM" id="SignalP"/>
    </source>
</evidence>
<keyword evidence="2" id="KW-0732">Signal</keyword>
<feature type="signal peptide" evidence="2">
    <location>
        <begin position="1"/>
        <end position="20"/>
    </location>
</feature>
<sequence>MKNNIILLVLFLASITIATAQTTDSLRQVQHTQQTDSLSIAQSNLEQENYDDVAPFLFIIGMIFFVIMCIGIGSGIVITAAISFIIFAMTSFGILSTSLIVGFYKKSITKGIKTFYVLCSTIGITICGGIGLFIVNRFYHWMESPIAFMWGTVFGFVAGFLNGLITFYILQRLVAYFKTKINAVPISK</sequence>
<keyword evidence="1" id="KW-1133">Transmembrane helix</keyword>
<feature type="transmembrane region" description="Helical" evidence="1">
    <location>
        <begin position="80"/>
        <end position="103"/>
    </location>
</feature>
<feature type="transmembrane region" description="Helical" evidence="1">
    <location>
        <begin position="147"/>
        <end position="170"/>
    </location>
</feature>